<evidence type="ECO:0000256" key="1">
    <source>
        <dbReference type="SAM" id="MobiDB-lite"/>
    </source>
</evidence>
<evidence type="ECO:0008006" key="5">
    <source>
        <dbReference type="Google" id="ProtNLM"/>
    </source>
</evidence>
<proteinExistence type="predicted"/>
<protein>
    <recommendedName>
        <fullName evidence="5">DUF2961 domain-containing protein</fullName>
    </recommendedName>
</protein>
<feature type="region of interest" description="Disordered" evidence="1">
    <location>
        <begin position="534"/>
        <end position="561"/>
    </location>
</feature>
<name>A0A0J1B609_RHOIS</name>
<feature type="signal peptide" evidence="2">
    <location>
        <begin position="1"/>
        <end position="26"/>
    </location>
</feature>
<gene>
    <name evidence="3" type="ORF">RISK_005842</name>
</gene>
<feature type="chain" id="PRO_5005248422" description="DUF2961 domain-containing protein" evidence="2">
    <location>
        <begin position="27"/>
        <end position="710"/>
    </location>
</feature>
<accession>A0A0J1B609</accession>
<dbReference type="Pfam" id="PF11175">
    <property type="entry name" value="DUF2961"/>
    <property type="match status" value="1"/>
</dbReference>
<dbReference type="PATRIC" id="fig|595434.4.peg.5545"/>
<keyword evidence="4" id="KW-1185">Reference proteome</keyword>
<dbReference type="EMBL" id="LECT01000045">
    <property type="protein sequence ID" value="KLU02172.1"/>
    <property type="molecule type" value="Genomic_DNA"/>
</dbReference>
<dbReference type="STRING" id="595434.RISK_005842"/>
<dbReference type="Gene3D" id="2.60.120.1390">
    <property type="match status" value="2"/>
</dbReference>
<keyword evidence="2" id="KW-0732">Signal</keyword>
<evidence type="ECO:0000256" key="2">
    <source>
        <dbReference type="SAM" id="SignalP"/>
    </source>
</evidence>
<dbReference type="Proteomes" id="UP000036367">
    <property type="component" value="Unassembled WGS sequence"/>
</dbReference>
<organism evidence="3 4">
    <name type="scientific">Rhodopirellula islandica</name>
    <dbReference type="NCBI Taxonomy" id="595434"/>
    <lineage>
        <taxon>Bacteria</taxon>
        <taxon>Pseudomonadati</taxon>
        <taxon>Planctomycetota</taxon>
        <taxon>Planctomycetia</taxon>
        <taxon>Pirellulales</taxon>
        <taxon>Pirellulaceae</taxon>
        <taxon>Rhodopirellula</taxon>
    </lineage>
</organism>
<dbReference type="InterPro" id="IPR021345">
    <property type="entry name" value="DUF2961"/>
</dbReference>
<reference evidence="3" key="1">
    <citation type="submission" date="2015-05" db="EMBL/GenBank/DDBJ databases">
        <title>Permanent draft genome of Rhodopirellula islandicus K833.</title>
        <authorList>
            <person name="Kizina J."/>
            <person name="Richter M."/>
            <person name="Glockner F.O."/>
            <person name="Harder J."/>
        </authorList>
    </citation>
    <scope>NUCLEOTIDE SEQUENCE [LARGE SCALE GENOMIC DNA]</scope>
    <source>
        <strain evidence="3">K833</strain>
    </source>
</reference>
<evidence type="ECO:0000313" key="3">
    <source>
        <dbReference type="EMBL" id="KLU02172.1"/>
    </source>
</evidence>
<feature type="compositionally biased region" description="Polar residues" evidence="1">
    <location>
        <begin position="544"/>
        <end position="558"/>
    </location>
</feature>
<comment type="caution">
    <text evidence="3">The sequence shown here is derived from an EMBL/GenBank/DDBJ whole genome shotgun (WGS) entry which is preliminary data.</text>
</comment>
<evidence type="ECO:0000313" key="4">
    <source>
        <dbReference type="Proteomes" id="UP000036367"/>
    </source>
</evidence>
<dbReference type="AlphaFoldDB" id="A0A0J1B609"/>
<sequence length="710" mass="79429">MTKMHFRFKLAIVAVFGVVIATNSSANEPVTLVSLLHEMTDREKVARYPHHEFRLKQASSYNRASKTPDDPKGWFDNFDRNTNDTHKNYVRVEDNQGRKEYVVMEDEGAGAITRFWVPWKNQLQPGTDVVIRFYLDGASKPAIEGNMFDLFQGKGLIPFPLAHESLRSAVSFFPIPYARSCKVTMSDHPFFFQFTYREYEEDVAVKTFSMDDFQSAKRLIDTTCQKLLSPSTSGSGDVVNLKETLAGGNEQSVLLPAQEAAITSLSLKLGSYEAPNVTRHVVLKIRFDNKETVWCPIGDFFGGGIGLNPFQGWYRTVDADGTMTCRWVMPYQNNAKISVVNLGKDPVDVELSATIDDWKWDSSSMYFHAGWRGQYPVPTRPYSDWNYVTLHGRGVYVGDTLTIMNPVERWWGEGDEKIFIDGESFPSIFGTGTEDYYAYSWGGRSTDFYEHPFHAQPFSHQYNQLNRKPKIDEKNTQGFSTETRTRALDTMPFSSSLKLDMEVWSWTDCDMGYGVGVYWYGDADTKSNHAPDQEEVLNVPPVPTTKSTPRNATTSSTGHAFPNSVEVNVKNVLSKPEHIALKPQNLKRMKLKGTWSQDDQVLFKNTRIGDAVEIRIPASGSAAETLTLHATKSGDYGIVNFSVNGQPAAANVDFYSGEKPTSHGPIALGTFDPVDGVYVLRAEVTGQNKDSLGTLFGLDCVTQVPATGGF</sequence>